<dbReference type="RefSeq" id="WP_203629019.1">
    <property type="nucleotide sequence ID" value="NZ_BNJR01000004.1"/>
</dbReference>
<accession>A0ABQ3VVR6</accession>
<name>A0ABQ3VVR6_9LACO</name>
<dbReference type="Proteomes" id="UP000604765">
    <property type="component" value="Unassembled WGS sequence"/>
</dbReference>
<sequence length="209" mass="23471">MSENDETKLKALMGNEFHETVEWTDDNNKKHTKTITLQDPGIGIATQIMDLINVGDDTSDYGSAFDLIMTNVLVNPRLNYGQLNNDLPEKLNKKTIIKKNNRGEDVKINLVFPRYRTALQLFMSGERPSGALNMHDTLESLNHEVLRTDEKTPQIVKMKYWDPAGHGYGLGGTAMSEATNYLGDILNRNGVLAILMKSFRFVAGTVRPK</sequence>
<organism evidence="1 2">
    <name type="scientific">Lentilactobacillus fungorum</name>
    <dbReference type="NCBI Taxonomy" id="2201250"/>
    <lineage>
        <taxon>Bacteria</taxon>
        <taxon>Bacillati</taxon>
        <taxon>Bacillota</taxon>
        <taxon>Bacilli</taxon>
        <taxon>Lactobacillales</taxon>
        <taxon>Lactobacillaceae</taxon>
        <taxon>Lentilactobacillus</taxon>
    </lineage>
</organism>
<evidence type="ECO:0000313" key="2">
    <source>
        <dbReference type="Proteomes" id="UP000604765"/>
    </source>
</evidence>
<proteinExistence type="predicted"/>
<evidence type="ECO:0000313" key="1">
    <source>
        <dbReference type="EMBL" id="GHP12970.1"/>
    </source>
</evidence>
<keyword evidence="2" id="KW-1185">Reference proteome</keyword>
<comment type="caution">
    <text evidence="1">The sequence shown here is derived from an EMBL/GenBank/DDBJ whole genome shotgun (WGS) entry which is preliminary data.</text>
</comment>
<dbReference type="EMBL" id="BNJR01000004">
    <property type="protein sequence ID" value="GHP12970.1"/>
    <property type="molecule type" value="Genomic_DNA"/>
</dbReference>
<gene>
    <name evidence="1" type="ORF">YK48G_03950</name>
</gene>
<reference evidence="1 2" key="1">
    <citation type="journal article" date="2021" name="Int. J. Syst. Evol. Microbiol.">
        <title>Lentilactobacillus fungorum sp. nov., isolated from spent mushroom substrates.</title>
        <authorList>
            <person name="Tohno M."/>
            <person name="Tanizawa Y."/>
            <person name="Kojima Y."/>
            <person name="Sakamoto M."/>
            <person name="Ohkuma M."/>
            <person name="Kobayashi H."/>
        </authorList>
    </citation>
    <scope>NUCLEOTIDE SEQUENCE [LARGE SCALE GENOMIC DNA]</scope>
    <source>
        <strain evidence="1 2">YK48G</strain>
    </source>
</reference>
<protein>
    <submittedName>
        <fullName evidence="1">Uncharacterized protein</fullName>
    </submittedName>
</protein>